<proteinExistence type="predicted"/>
<dbReference type="OrthoDB" id="28418at2157"/>
<dbReference type="EMBL" id="CP003098">
    <property type="protein sequence ID" value="AET33228.1"/>
    <property type="molecule type" value="Genomic_DNA"/>
</dbReference>
<protein>
    <recommendedName>
        <fullName evidence="3">HEPN domain-containing protein</fullName>
    </recommendedName>
</protein>
<accession>G7VH57</accession>
<evidence type="ECO:0008006" key="3">
    <source>
        <dbReference type="Google" id="ProtNLM"/>
    </source>
</evidence>
<sequence>MEKIKNSYIDFPPVIHPKWIERHYRHMTEAIRGLERGDDSWACYNAYVAVRALLMGVLGSHPYAPTPAVHALPALLAKAVGNPSAEAVKCAYCLERRLTDPKGDLCVKCADIISECLSKLGPSRVHSQ</sequence>
<name>G7VH57_9CREN</name>
<evidence type="ECO:0000313" key="2">
    <source>
        <dbReference type="Proteomes" id="UP000005867"/>
    </source>
</evidence>
<dbReference type="BioCyc" id="PSP1104324:GJSN-1784-MONOMER"/>
<reference evidence="1 2" key="1">
    <citation type="journal article" date="2012" name="J. Bacteriol.">
        <title>Complete genome sequence of strain 1860, a crenarchaeon of the genus pyrobaculum able to grow with various electron acceptors.</title>
        <authorList>
            <person name="Mardanov A.V."/>
            <person name="Gumerov V.M."/>
            <person name="Slobodkina G.B."/>
            <person name="Beletsky A.V."/>
            <person name="Bonch-Osmolovskaya E.A."/>
            <person name="Ravin N.V."/>
            <person name="Skryabin K.G."/>
        </authorList>
    </citation>
    <scope>NUCLEOTIDE SEQUENCE [LARGE SCALE GENOMIC DNA]</scope>
    <source>
        <strain evidence="1 2">1860</strain>
    </source>
</reference>
<gene>
    <name evidence="1" type="ORF">P186_1821</name>
</gene>
<dbReference type="eggNOG" id="arCOG01194">
    <property type="taxonomic scope" value="Archaea"/>
</dbReference>
<organism evidence="1 2">
    <name type="scientific">Pyrobaculum ferrireducens</name>
    <dbReference type="NCBI Taxonomy" id="1104324"/>
    <lineage>
        <taxon>Archaea</taxon>
        <taxon>Thermoproteota</taxon>
        <taxon>Thermoprotei</taxon>
        <taxon>Thermoproteales</taxon>
        <taxon>Thermoproteaceae</taxon>
        <taxon>Pyrobaculum</taxon>
    </lineage>
</organism>
<dbReference type="STRING" id="1104324.P186_1821"/>
<dbReference type="AlphaFoldDB" id="G7VH57"/>
<dbReference type="Proteomes" id="UP000005867">
    <property type="component" value="Chromosome"/>
</dbReference>
<keyword evidence="2" id="KW-1185">Reference proteome</keyword>
<dbReference type="KEGG" id="pyr:P186_1821"/>
<dbReference type="SUPFAM" id="SSF81593">
    <property type="entry name" value="Nucleotidyltransferase substrate binding subunit/domain"/>
    <property type="match status" value="1"/>
</dbReference>
<dbReference type="HOGENOM" id="CLU_2079505_0_0_2"/>
<evidence type="ECO:0000313" key="1">
    <source>
        <dbReference type="EMBL" id="AET33228.1"/>
    </source>
</evidence>